<proteinExistence type="predicted"/>
<dbReference type="Proteomes" id="UP001055811">
    <property type="component" value="Linkage Group LG01"/>
</dbReference>
<protein>
    <submittedName>
        <fullName evidence="1">Uncharacterized protein</fullName>
    </submittedName>
</protein>
<name>A0ACB9H5Q5_CICIN</name>
<reference evidence="1 2" key="2">
    <citation type="journal article" date="2022" name="Mol. Ecol. Resour.">
        <title>The genomes of chicory, endive, great burdock and yacon provide insights into Asteraceae paleo-polyploidization history and plant inulin production.</title>
        <authorList>
            <person name="Fan W."/>
            <person name="Wang S."/>
            <person name="Wang H."/>
            <person name="Wang A."/>
            <person name="Jiang F."/>
            <person name="Liu H."/>
            <person name="Zhao H."/>
            <person name="Xu D."/>
            <person name="Zhang Y."/>
        </authorList>
    </citation>
    <scope>NUCLEOTIDE SEQUENCE [LARGE SCALE GENOMIC DNA]</scope>
    <source>
        <strain evidence="2">cv. Punajuju</strain>
        <tissue evidence="1">Leaves</tissue>
    </source>
</reference>
<reference evidence="2" key="1">
    <citation type="journal article" date="2022" name="Mol. Ecol. Resour.">
        <title>The genomes of chicory, endive, great burdock and yacon provide insights into Asteraceae palaeo-polyploidization history and plant inulin production.</title>
        <authorList>
            <person name="Fan W."/>
            <person name="Wang S."/>
            <person name="Wang H."/>
            <person name="Wang A."/>
            <person name="Jiang F."/>
            <person name="Liu H."/>
            <person name="Zhao H."/>
            <person name="Xu D."/>
            <person name="Zhang Y."/>
        </authorList>
    </citation>
    <scope>NUCLEOTIDE SEQUENCE [LARGE SCALE GENOMIC DNA]</scope>
    <source>
        <strain evidence="2">cv. Punajuju</strain>
    </source>
</reference>
<comment type="caution">
    <text evidence="1">The sequence shown here is derived from an EMBL/GenBank/DDBJ whole genome shotgun (WGS) entry which is preliminary data.</text>
</comment>
<dbReference type="EMBL" id="CM042009">
    <property type="protein sequence ID" value="KAI3791199.1"/>
    <property type="molecule type" value="Genomic_DNA"/>
</dbReference>
<sequence>MEEQLPDDILEQILKRLDVRDLIRCKSVCKSWKIFISTSRFIKAHLNHCYSTHCNNNDVDTRVVMQRSHFRYQSRRFEFDDELFNHSYCHLLGSSNGLVCISRFGTEILVANPSTREVKRIKEPQIRNVVSLCGGFGYDTSMDDYKIMLGFKKSDGQTCFQVLTLKSNVWKVIGDVNYSVVSRIGILCNGALHWVMKDASSQDNKNVIISFRLSEEEFTEIPQPEDMGYEAGVARHPTMRLGIMEECLCVFNYEELTDNLWMMKNYNVRQSWGMVGKDCDRKFFVHCFKELMHYIPHKRSLCHDMWFSSTREFIGAPIFVKSLVSPHVNGNPKRKRQASNSKESRKLRLHIYSFGIASASFHDIEHYSLFFMKVGIAPVETLPFMDQVAKLEAFEAIRMTWHCLCSRIPALKIMSDGV</sequence>
<gene>
    <name evidence="1" type="ORF">L2E82_04871</name>
</gene>
<evidence type="ECO:0000313" key="1">
    <source>
        <dbReference type="EMBL" id="KAI3791199.1"/>
    </source>
</evidence>
<evidence type="ECO:0000313" key="2">
    <source>
        <dbReference type="Proteomes" id="UP001055811"/>
    </source>
</evidence>
<accession>A0ACB9H5Q5</accession>
<keyword evidence="2" id="KW-1185">Reference proteome</keyword>
<organism evidence="1 2">
    <name type="scientific">Cichorium intybus</name>
    <name type="common">Chicory</name>
    <dbReference type="NCBI Taxonomy" id="13427"/>
    <lineage>
        <taxon>Eukaryota</taxon>
        <taxon>Viridiplantae</taxon>
        <taxon>Streptophyta</taxon>
        <taxon>Embryophyta</taxon>
        <taxon>Tracheophyta</taxon>
        <taxon>Spermatophyta</taxon>
        <taxon>Magnoliopsida</taxon>
        <taxon>eudicotyledons</taxon>
        <taxon>Gunneridae</taxon>
        <taxon>Pentapetalae</taxon>
        <taxon>asterids</taxon>
        <taxon>campanulids</taxon>
        <taxon>Asterales</taxon>
        <taxon>Asteraceae</taxon>
        <taxon>Cichorioideae</taxon>
        <taxon>Cichorieae</taxon>
        <taxon>Cichoriinae</taxon>
        <taxon>Cichorium</taxon>
    </lineage>
</organism>